<dbReference type="EMBL" id="JADGJD010000229">
    <property type="protein sequence ID" value="KAJ3053188.1"/>
    <property type="molecule type" value="Genomic_DNA"/>
</dbReference>
<dbReference type="InterPro" id="IPR024224">
    <property type="entry name" value="DENND6"/>
</dbReference>
<reference evidence="2" key="1">
    <citation type="submission" date="2020-05" db="EMBL/GenBank/DDBJ databases">
        <title>Phylogenomic resolution of chytrid fungi.</title>
        <authorList>
            <person name="Stajich J.E."/>
            <person name="Amses K."/>
            <person name="Simmons R."/>
            <person name="Seto K."/>
            <person name="Myers J."/>
            <person name="Bonds A."/>
            <person name="Quandt C.A."/>
            <person name="Barry K."/>
            <person name="Liu P."/>
            <person name="Grigoriev I."/>
            <person name="Longcore J.E."/>
            <person name="James T.Y."/>
        </authorList>
    </citation>
    <scope>NUCLEOTIDE SEQUENCE</scope>
    <source>
        <strain evidence="2">JEL0318</strain>
    </source>
</reference>
<dbReference type="PANTHER" id="PTHR13677">
    <property type="entry name" value="LD41638P"/>
    <property type="match status" value="1"/>
</dbReference>
<organism evidence="2 3">
    <name type="scientific">Rhizophlyctis rosea</name>
    <dbReference type="NCBI Taxonomy" id="64517"/>
    <lineage>
        <taxon>Eukaryota</taxon>
        <taxon>Fungi</taxon>
        <taxon>Fungi incertae sedis</taxon>
        <taxon>Chytridiomycota</taxon>
        <taxon>Chytridiomycota incertae sedis</taxon>
        <taxon>Chytridiomycetes</taxon>
        <taxon>Rhizophlyctidales</taxon>
        <taxon>Rhizophlyctidaceae</taxon>
        <taxon>Rhizophlyctis</taxon>
    </lineage>
</organism>
<feature type="region of interest" description="Disordered" evidence="1">
    <location>
        <begin position="125"/>
        <end position="155"/>
    </location>
</feature>
<accession>A0AAD5SDT1</accession>
<dbReference type="AlphaFoldDB" id="A0AAD5SDT1"/>
<name>A0AAD5SDT1_9FUNG</name>
<dbReference type="PANTHER" id="PTHR13677:SF0">
    <property type="entry name" value="LD41638P"/>
    <property type="match status" value="1"/>
</dbReference>
<dbReference type="Proteomes" id="UP001212841">
    <property type="component" value="Unassembled WGS sequence"/>
</dbReference>
<proteinExistence type="predicted"/>
<keyword evidence="3" id="KW-1185">Reference proteome</keyword>
<evidence type="ECO:0000313" key="2">
    <source>
        <dbReference type="EMBL" id="KAJ3053188.1"/>
    </source>
</evidence>
<protein>
    <submittedName>
        <fullName evidence="2">Uncharacterized protein</fullName>
    </submittedName>
</protein>
<evidence type="ECO:0000256" key="1">
    <source>
        <dbReference type="SAM" id="MobiDB-lite"/>
    </source>
</evidence>
<dbReference type="GO" id="GO:0005085">
    <property type="term" value="F:guanyl-nucleotide exchange factor activity"/>
    <property type="evidence" value="ECO:0007669"/>
    <property type="project" value="InterPro"/>
</dbReference>
<dbReference type="GO" id="GO:0055037">
    <property type="term" value="C:recycling endosome"/>
    <property type="evidence" value="ECO:0007669"/>
    <property type="project" value="TreeGrafter"/>
</dbReference>
<comment type="caution">
    <text evidence="2">The sequence shown here is derived from an EMBL/GenBank/DDBJ whole genome shotgun (WGS) entry which is preliminary data.</text>
</comment>
<gene>
    <name evidence="2" type="ORF">HK097_004844</name>
</gene>
<sequence>MENNEPSIPRVSLTVDGSLAITADNGGANDDGLEAAGRSEIRSQRRRTMFRGDSADDLLNRFASLKVTSCVPGHSDSEPSDGFLAPSLQSSASLLGNRSAPNLASIADVRSESVGTNLNGIAEGREYSSSEYESADEGFADKEASNSRSEAAHAVNPANLRLSRADVQRRANIAAAIDAATSSPVPPGLLSPQHSFLLTSPLSSAGGINPLDEALLSLNLAMFWQWVLCFCVVNFDLELGQALEHIYPPIDFSEDEKKNMYYSDSSSYQLQHPHHVC</sequence>
<evidence type="ECO:0000313" key="3">
    <source>
        <dbReference type="Proteomes" id="UP001212841"/>
    </source>
</evidence>